<feature type="domain" description="RES" evidence="1">
    <location>
        <begin position="21"/>
        <end position="157"/>
    </location>
</feature>
<sequence>MSLSEPEVRTVGYLSTVRGRFFRAVVPGYEQNALSGSVRAGRYSRPHQPTLYLSSSEAGVTAAMMAHAGLTDRWHVLQFDVNAADVFDLRASRALDEVRRKAGDPLSAWQEIAEHGGEPASWHARDWIESIGAKGLIDPSRKVPGLWHLVLFSWNVPGSPIVS</sequence>
<evidence type="ECO:0000313" key="3">
    <source>
        <dbReference type="Proteomes" id="UP000517753"/>
    </source>
</evidence>
<dbReference type="EMBL" id="JACCBY010000004">
    <property type="protein sequence ID" value="NYD91053.1"/>
    <property type="molecule type" value="Genomic_DNA"/>
</dbReference>
<name>A0A7Y9K1K5_9SPHN</name>
<protein>
    <submittedName>
        <fullName evidence="2">RES domain-containing protein</fullName>
    </submittedName>
</protein>
<reference evidence="2 3" key="1">
    <citation type="submission" date="2020-08" db="EMBL/GenBank/DDBJ databases">
        <title>The Agave Microbiome: Exploring the role of microbial communities in plant adaptations to desert environments.</title>
        <authorList>
            <person name="Partida-Martinez L.P."/>
        </authorList>
    </citation>
    <scope>NUCLEOTIDE SEQUENCE [LARGE SCALE GENOMIC DNA]</scope>
    <source>
        <strain evidence="2 3">AS2.3</strain>
    </source>
</reference>
<comment type="caution">
    <text evidence="2">The sequence shown here is derived from an EMBL/GenBank/DDBJ whole genome shotgun (WGS) entry which is preliminary data.</text>
</comment>
<dbReference type="AlphaFoldDB" id="A0A7Y9K1K5"/>
<accession>A0A7Y9K1K5</accession>
<proteinExistence type="predicted"/>
<dbReference type="InterPro" id="IPR014914">
    <property type="entry name" value="RES_dom"/>
</dbReference>
<dbReference type="Pfam" id="PF08808">
    <property type="entry name" value="RES"/>
    <property type="match status" value="1"/>
</dbReference>
<keyword evidence="3" id="KW-1185">Reference proteome</keyword>
<organism evidence="2 3">
    <name type="scientific">Sphingomonas melonis</name>
    <dbReference type="NCBI Taxonomy" id="152682"/>
    <lineage>
        <taxon>Bacteria</taxon>
        <taxon>Pseudomonadati</taxon>
        <taxon>Pseudomonadota</taxon>
        <taxon>Alphaproteobacteria</taxon>
        <taxon>Sphingomonadales</taxon>
        <taxon>Sphingomonadaceae</taxon>
        <taxon>Sphingomonas</taxon>
    </lineage>
</organism>
<evidence type="ECO:0000259" key="1">
    <source>
        <dbReference type="Pfam" id="PF08808"/>
    </source>
</evidence>
<gene>
    <name evidence="2" type="ORF">HD841_002860</name>
</gene>
<evidence type="ECO:0000313" key="2">
    <source>
        <dbReference type="EMBL" id="NYD91053.1"/>
    </source>
</evidence>
<dbReference type="Proteomes" id="UP000517753">
    <property type="component" value="Unassembled WGS sequence"/>
</dbReference>